<evidence type="ECO:0000256" key="6">
    <source>
        <dbReference type="ARBA" id="ARBA00022857"/>
    </source>
</evidence>
<evidence type="ECO:0000256" key="3">
    <source>
        <dbReference type="ARBA" id="ARBA00022692"/>
    </source>
</evidence>
<dbReference type="SUPFAM" id="SSF51735">
    <property type="entry name" value="NAD(P)-binding Rossmann-fold domains"/>
    <property type="match status" value="1"/>
</dbReference>
<evidence type="ECO:0000256" key="5">
    <source>
        <dbReference type="ARBA" id="ARBA00022832"/>
    </source>
</evidence>
<evidence type="ECO:0000256" key="4">
    <source>
        <dbReference type="ARBA" id="ARBA00022824"/>
    </source>
</evidence>
<feature type="active site" description="Proton acceptor" evidence="12">
    <location>
        <position position="218"/>
    </location>
</feature>
<dbReference type="GO" id="GO:0030497">
    <property type="term" value="P:fatty acid elongation"/>
    <property type="evidence" value="ECO:0007669"/>
    <property type="project" value="UniProtKB-UniRule"/>
</dbReference>
<evidence type="ECO:0000256" key="11">
    <source>
        <dbReference type="ARBA" id="ARBA00023160"/>
    </source>
</evidence>
<dbReference type="GO" id="GO:0045703">
    <property type="term" value="F:ketoreductase activity"/>
    <property type="evidence" value="ECO:0007669"/>
    <property type="project" value="UniProtKB-UniRule"/>
</dbReference>
<dbReference type="PROSITE" id="PS00061">
    <property type="entry name" value="ADH_SHORT"/>
    <property type="match status" value="1"/>
</dbReference>
<dbReference type="InterPro" id="IPR020904">
    <property type="entry name" value="Sc_DH/Rdtase_CS"/>
</dbReference>
<comment type="pathway">
    <text evidence="1">Lipid metabolism; fatty acid biosynthesis.</text>
</comment>
<evidence type="ECO:0000256" key="2">
    <source>
        <dbReference type="ARBA" id="ARBA00022516"/>
    </source>
</evidence>
<comment type="function">
    <text evidence="12">Component of the microsomal membrane bound fatty acid elongation system, which produces the 26-carbon very long-chain fatty acids (VLCFA) from palmitate. Catalyzes the reduction of the 3-ketoacyl-CoA intermediate that is formed in each cycle of fatty acid elongation. VLCFAs serve as precursors for ceramide and sphingolipids.</text>
</comment>
<dbReference type="PRINTS" id="PR00081">
    <property type="entry name" value="GDHRDH"/>
</dbReference>
<keyword evidence="6 12" id="KW-0521">NADP</keyword>
<proteinExistence type="inferred from homology"/>
<keyword evidence="11 12" id="KW-0275">Fatty acid biosynthesis</keyword>
<evidence type="ECO:0000256" key="13">
    <source>
        <dbReference type="RuleBase" id="RU000363"/>
    </source>
</evidence>
<dbReference type="PANTHER" id="PTHR43086">
    <property type="entry name" value="VERY-LONG-CHAIN 3-OXOOACYL-COA REDUCTASE"/>
    <property type="match status" value="1"/>
</dbReference>
<dbReference type="FunFam" id="3.40.50.720:FF:000137">
    <property type="entry name" value="Hydroxysteroid (17-beta) dehydrogenase 3"/>
    <property type="match status" value="1"/>
</dbReference>
<evidence type="ECO:0000256" key="10">
    <source>
        <dbReference type="ARBA" id="ARBA00023136"/>
    </source>
</evidence>
<dbReference type="PANTHER" id="PTHR43086:SF2">
    <property type="entry name" value="HYDROXYSTEROID DEHYDROGENASE-LIKE PROTEIN 1"/>
    <property type="match status" value="1"/>
</dbReference>
<name>A0A164PMH9_9AGAM</name>
<evidence type="ECO:0000256" key="12">
    <source>
        <dbReference type="HAMAP-Rule" id="MF_03107"/>
    </source>
</evidence>
<keyword evidence="9 12" id="KW-0443">Lipid metabolism</keyword>
<dbReference type="EMBL" id="KV419432">
    <property type="protein sequence ID" value="KZS88874.1"/>
    <property type="molecule type" value="Genomic_DNA"/>
</dbReference>
<feature type="binding site" evidence="12">
    <location>
        <position position="205"/>
    </location>
    <ligand>
        <name>substrate</name>
    </ligand>
</feature>
<dbReference type="InterPro" id="IPR036291">
    <property type="entry name" value="NAD(P)-bd_dom_sf"/>
</dbReference>
<keyword evidence="4 12" id="KW-0256">Endoplasmic reticulum</keyword>
<keyword evidence="10 12" id="KW-0472">Membrane</keyword>
<dbReference type="UniPathway" id="UPA00094"/>
<dbReference type="STRING" id="1314777.A0A164PMH9"/>
<feature type="transmembrane region" description="Helical" evidence="14">
    <location>
        <begin position="21"/>
        <end position="41"/>
    </location>
</feature>
<evidence type="ECO:0000256" key="7">
    <source>
        <dbReference type="ARBA" id="ARBA00022989"/>
    </source>
</evidence>
<evidence type="ECO:0000256" key="14">
    <source>
        <dbReference type="SAM" id="Phobius"/>
    </source>
</evidence>
<dbReference type="Pfam" id="PF00106">
    <property type="entry name" value="adh_short"/>
    <property type="match status" value="1"/>
</dbReference>
<dbReference type="CDD" id="cd05356">
    <property type="entry name" value="17beta-HSD1_like_SDR_c"/>
    <property type="match status" value="1"/>
</dbReference>
<dbReference type="PRINTS" id="PR00080">
    <property type="entry name" value="SDRFAMILY"/>
</dbReference>
<evidence type="ECO:0000313" key="15">
    <source>
        <dbReference type="EMBL" id="KZS88874.1"/>
    </source>
</evidence>
<evidence type="ECO:0000256" key="9">
    <source>
        <dbReference type="ARBA" id="ARBA00023098"/>
    </source>
</evidence>
<keyword evidence="3 12" id="KW-0812">Transmembrane</keyword>
<keyword evidence="7 12" id="KW-1133">Transmembrane helix</keyword>
<evidence type="ECO:0000256" key="1">
    <source>
        <dbReference type="ARBA" id="ARBA00005194"/>
    </source>
</evidence>
<dbReference type="HAMAP" id="MF_03107">
    <property type="entry name" value="3_ketoreductase"/>
    <property type="match status" value="1"/>
</dbReference>
<keyword evidence="5 12" id="KW-0276">Fatty acid metabolism</keyword>
<keyword evidence="2 12" id="KW-0444">Lipid biosynthesis</keyword>
<reference evidence="15 16" key="1">
    <citation type="journal article" date="2016" name="Mol. Biol. Evol.">
        <title>Comparative Genomics of Early-Diverging Mushroom-Forming Fungi Provides Insights into the Origins of Lignocellulose Decay Capabilities.</title>
        <authorList>
            <person name="Nagy L.G."/>
            <person name="Riley R."/>
            <person name="Tritt A."/>
            <person name="Adam C."/>
            <person name="Daum C."/>
            <person name="Floudas D."/>
            <person name="Sun H."/>
            <person name="Yadav J.S."/>
            <person name="Pangilinan J."/>
            <person name="Larsson K.H."/>
            <person name="Matsuura K."/>
            <person name="Barry K."/>
            <person name="Labutti K."/>
            <person name="Kuo R."/>
            <person name="Ohm R.A."/>
            <person name="Bhattacharya S.S."/>
            <person name="Shirouzu T."/>
            <person name="Yoshinaga Y."/>
            <person name="Martin F.M."/>
            <person name="Grigoriev I.V."/>
            <person name="Hibbett D.S."/>
        </authorList>
    </citation>
    <scope>NUCLEOTIDE SEQUENCE [LARGE SCALE GENOMIC DNA]</scope>
    <source>
        <strain evidence="15 16">HHB9708</strain>
    </source>
</reference>
<comment type="catalytic activity">
    <reaction evidence="12">
        <text>a very-long-chain (3R)-3-hydroxyacyl-CoA + NADP(+) = a very-long-chain 3-oxoacyl-CoA + NADPH + H(+)</text>
        <dbReference type="Rhea" id="RHEA:48680"/>
        <dbReference type="ChEBI" id="CHEBI:15378"/>
        <dbReference type="ChEBI" id="CHEBI:57783"/>
        <dbReference type="ChEBI" id="CHEBI:58349"/>
        <dbReference type="ChEBI" id="CHEBI:85440"/>
        <dbReference type="ChEBI" id="CHEBI:90725"/>
        <dbReference type="EC" id="1.1.1.330"/>
    </reaction>
</comment>
<organism evidence="15 16">
    <name type="scientific">Sistotremastrum niveocremeum HHB9708</name>
    <dbReference type="NCBI Taxonomy" id="1314777"/>
    <lineage>
        <taxon>Eukaryota</taxon>
        <taxon>Fungi</taxon>
        <taxon>Dikarya</taxon>
        <taxon>Basidiomycota</taxon>
        <taxon>Agaricomycotina</taxon>
        <taxon>Agaricomycetes</taxon>
        <taxon>Sistotremastrales</taxon>
        <taxon>Sistotremastraceae</taxon>
        <taxon>Sertulicium</taxon>
        <taxon>Sertulicium niveocremeum</taxon>
    </lineage>
</organism>
<dbReference type="InterPro" id="IPR002347">
    <property type="entry name" value="SDR_fam"/>
</dbReference>
<dbReference type="GO" id="GO:0141040">
    <property type="term" value="F:very-long-chain 3-oxoacyl-CoA reductase activity"/>
    <property type="evidence" value="ECO:0007669"/>
    <property type="project" value="UniProtKB-EC"/>
</dbReference>
<accession>A0A164PMH9</accession>
<dbReference type="Gene3D" id="3.40.50.720">
    <property type="entry name" value="NAD(P)-binding Rossmann-like Domain"/>
    <property type="match status" value="1"/>
</dbReference>
<dbReference type="Proteomes" id="UP000076722">
    <property type="component" value="Unassembled WGS sequence"/>
</dbReference>
<dbReference type="EC" id="1.1.1.330" evidence="12"/>
<protein>
    <recommendedName>
        <fullName evidence="12">Very-long-chain 3-oxoacyl-CoA reductase</fullName>
        <ecNumber evidence="12">1.1.1.330</ecNumber>
    </recommendedName>
    <alternativeName>
        <fullName evidence="12">3-ketoacyl-CoA reductase</fullName>
        <shortName evidence="12">3-ketoreductase</shortName>
        <shortName evidence="12">KAR</shortName>
    </alternativeName>
    <alternativeName>
        <fullName evidence="12">Microsomal beta-keto-reductase</fullName>
    </alternativeName>
</protein>
<dbReference type="PIRSF" id="PIRSF000126">
    <property type="entry name" value="11-beta-HSD1"/>
    <property type="match status" value="1"/>
</dbReference>
<keyword evidence="16" id="KW-1185">Reference proteome</keyword>
<evidence type="ECO:0000313" key="16">
    <source>
        <dbReference type="Proteomes" id="UP000076722"/>
    </source>
</evidence>
<dbReference type="AlphaFoldDB" id="A0A164PMH9"/>
<gene>
    <name evidence="15" type="ORF">SISNIDRAFT_459300</name>
</gene>
<dbReference type="GO" id="GO:0005789">
    <property type="term" value="C:endoplasmic reticulum membrane"/>
    <property type="evidence" value="ECO:0007669"/>
    <property type="project" value="UniProtKB-SubCell"/>
</dbReference>
<dbReference type="OrthoDB" id="5545019at2759"/>
<sequence length="347" mass="37773">MAPAPASLVFSKIALLFAFKYPIYTLFCALLGLYVSVRFILRFTRFILDTFVLPGTSLKKYGAGKGAWALITGATDGIGREFALQLAKAGFNILIVSRSPDKLALVSSEIETKYGVQVKSQAIDFARPTEEDYTSLASLIAPLPVSVLVNNVGKSHALPTPFVDIDPQEITDIIRINIDATMRVTQIVVPGMIQRKKGLILSLGSFASLIPTPLLTPYSASKAFLRTFTAALSSELAPHGIKVHLLNTYYVTTPMSKIRHPSPLIPTPTSYVQSALSKIGLRGGAVGSGRGGEGTPFWTHSVLDFLISNLGGDWFVGYVKSTNEEIRKRALRKREREAAKEKEGKNE</sequence>
<comment type="similarity">
    <text evidence="12 13">Belongs to the short-chain dehydrogenases/reductases (SDR) family.</text>
</comment>
<keyword evidence="8 12" id="KW-0560">Oxidoreductase</keyword>
<dbReference type="InterPro" id="IPR027533">
    <property type="entry name" value="3_ketoreductase_fungal"/>
</dbReference>
<evidence type="ECO:0000256" key="8">
    <source>
        <dbReference type="ARBA" id="ARBA00023002"/>
    </source>
</evidence>
<comment type="subcellular location">
    <subcellularLocation>
        <location evidence="12">Endoplasmic reticulum membrane</location>
        <topology evidence="12">Single-pass membrane protein</topology>
    </subcellularLocation>
</comment>